<name>A0A931APD0_9FIRM</name>
<evidence type="ECO:0000256" key="3">
    <source>
        <dbReference type="ARBA" id="ARBA00022475"/>
    </source>
</evidence>
<dbReference type="GO" id="GO:0005886">
    <property type="term" value="C:plasma membrane"/>
    <property type="evidence" value="ECO:0007669"/>
    <property type="project" value="UniProtKB-SubCell"/>
</dbReference>
<keyword evidence="3" id="KW-1003">Cell membrane</keyword>
<feature type="transmembrane region" description="Helical" evidence="7">
    <location>
        <begin position="106"/>
        <end position="126"/>
    </location>
</feature>
<reference evidence="8" key="1">
    <citation type="submission" date="2020-11" db="EMBL/GenBank/DDBJ databases">
        <title>Halonatronomonas betainensis gen. nov., sp. nov. a novel haloalkaliphilic representative of the family Halanaerobiacae capable of betaine degradation.</title>
        <authorList>
            <person name="Boltyanskaya Y."/>
            <person name="Kevbrin V."/>
            <person name="Detkova E."/>
            <person name="Grouzdev D.S."/>
            <person name="Koziaeva V."/>
            <person name="Zhilina T."/>
        </authorList>
    </citation>
    <scope>NUCLEOTIDE SEQUENCE</scope>
    <source>
        <strain evidence="8">Z-7014</strain>
    </source>
</reference>
<dbReference type="AlphaFoldDB" id="A0A931APD0"/>
<feature type="transmembrane region" description="Helical" evidence="7">
    <location>
        <begin position="138"/>
        <end position="157"/>
    </location>
</feature>
<evidence type="ECO:0000256" key="6">
    <source>
        <dbReference type="ARBA" id="ARBA00023136"/>
    </source>
</evidence>
<proteinExistence type="inferred from homology"/>
<evidence type="ECO:0000256" key="2">
    <source>
        <dbReference type="ARBA" id="ARBA00006386"/>
    </source>
</evidence>
<dbReference type="Pfam" id="PF03773">
    <property type="entry name" value="ArsP_1"/>
    <property type="match status" value="1"/>
</dbReference>
<keyword evidence="4 7" id="KW-0812">Transmembrane</keyword>
<comment type="caution">
    <text evidence="8">The sequence shown here is derived from an EMBL/GenBank/DDBJ whole genome shotgun (WGS) entry which is preliminary data.</text>
</comment>
<evidence type="ECO:0000256" key="4">
    <source>
        <dbReference type="ARBA" id="ARBA00022692"/>
    </source>
</evidence>
<comment type="subcellular location">
    <subcellularLocation>
        <location evidence="1">Cell membrane</location>
        <topology evidence="1">Multi-pass membrane protein</topology>
    </subcellularLocation>
</comment>
<evidence type="ECO:0000313" key="8">
    <source>
        <dbReference type="EMBL" id="MBF8436447.1"/>
    </source>
</evidence>
<keyword evidence="9" id="KW-1185">Reference proteome</keyword>
<sequence length="158" mass="17254">MIAISINLITILLVIYSLTKSKEKTRKSLKIAFMKALSLGPWIIAIIFGIGLLLTFIPPETIEYYLGGDMRISQVVLAALVGTISMIPSLISLPLSGSLIDSGASYTTIAAFYTTLTMVGFVTMPLEIKTLGKKVTLWRNLFAFTFAIIISIFIGILM</sequence>
<comment type="similarity">
    <text evidence="2">Belongs to the UPF0718 family.</text>
</comment>
<protein>
    <submittedName>
        <fullName evidence="8">Permease</fullName>
    </submittedName>
</protein>
<gene>
    <name evidence="8" type="ORF">I0Q91_05110</name>
</gene>
<evidence type="ECO:0000256" key="1">
    <source>
        <dbReference type="ARBA" id="ARBA00004651"/>
    </source>
</evidence>
<keyword evidence="5 7" id="KW-1133">Transmembrane helix</keyword>
<dbReference type="EMBL" id="JADPIE010000002">
    <property type="protein sequence ID" value="MBF8436447.1"/>
    <property type="molecule type" value="Genomic_DNA"/>
</dbReference>
<evidence type="ECO:0000256" key="5">
    <source>
        <dbReference type="ARBA" id="ARBA00022989"/>
    </source>
</evidence>
<dbReference type="Proteomes" id="UP000621436">
    <property type="component" value="Unassembled WGS sequence"/>
</dbReference>
<organism evidence="8 9">
    <name type="scientific">Halonatronomonas betaini</name>
    <dbReference type="NCBI Taxonomy" id="2778430"/>
    <lineage>
        <taxon>Bacteria</taxon>
        <taxon>Bacillati</taxon>
        <taxon>Bacillota</taxon>
        <taxon>Clostridia</taxon>
        <taxon>Halanaerobiales</taxon>
        <taxon>Halarsenatibacteraceae</taxon>
        <taxon>Halonatronomonas</taxon>
    </lineage>
</organism>
<keyword evidence="6 7" id="KW-0472">Membrane</keyword>
<evidence type="ECO:0000256" key="7">
    <source>
        <dbReference type="SAM" id="Phobius"/>
    </source>
</evidence>
<accession>A0A931APD0</accession>
<feature type="transmembrane region" description="Helical" evidence="7">
    <location>
        <begin position="31"/>
        <end position="54"/>
    </location>
</feature>
<feature type="transmembrane region" description="Helical" evidence="7">
    <location>
        <begin position="75"/>
        <end position="100"/>
    </location>
</feature>
<evidence type="ECO:0000313" key="9">
    <source>
        <dbReference type="Proteomes" id="UP000621436"/>
    </source>
</evidence>
<dbReference type="InterPro" id="IPR005524">
    <property type="entry name" value="DUF318"/>
</dbReference>